<feature type="signal peptide" evidence="2">
    <location>
        <begin position="1"/>
        <end position="18"/>
    </location>
</feature>
<sequence length="122" mass="13605">MARLSSLLALIAPPAALAMNSLTAPSSSVAGSEVQVTWKTDQRDVDYNQTHFTLFLMDRTSGPRFLHAVLASDVDTRQETITVTFPVDLKNRNDYYLAAVQPDWVDRVYNSTPVFTIKELEA</sequence>
<keyword evidence="1 2" id="KW-0732">Signal</keyword>
<accession>A0A5C3QPP4</accession>
<dbReference type="Proteomes" id="UP000305067">
    <property type="component" value="Unassembled WGS sequence"/>
</dbReference>
<evidence type="ECO:0000256" key="2">
    <source>
        <dbReference type="SAM" id="SignalP"/>
    </source>
</evidence>
<evidence type="ECO:0000256" key="1">
    <source>
        <dbReference type="ARBA" id="ARBA00022729"/>
    </source>
</evidence>
<dbReference type="EMBL" id="ML178822">
    <property type="protein sequence ID" value="TFL02501.1"/>
    <property type="molecule type" value="Genomic_DNA"/>
</dbReference>
<dbReference type="InterPro" id="IPR018466">
    <property type="entry name" value="Kre9/Knh1-like_N"/>
</dbReference>
<evidence type="ECO:0000313" key="4">
    <source>
        <dbReference type="EMBL" id="TFL02501.1"/>
    </source>
</evidence>
<evidence type="ECO:0000313" key="5">
    <source>
        <dbReference type="Proteomes" id="UP000305067"/>
    </source>
</evidence>
<feature type="chain" id="PRO_5023015019" description="Yeast cell wall synthesis Kre9/Knh1-like N-terminal domain-containing protein" evidence="2">
    <location>
        <begin position="19"/>
        <end position="122"/>
    </location>
</feature>
<organism evidence="4 5">
    <name type="scientific">Pterulicium gracile</name>
    <dbReference type="NCBI Taxonomy" id="1884261"/>
    <lineage>
        <taxon>Eukaryota</taxon>
        <taxon>Fungi</taxon>
        <taxon>Dikarya</taxon>
        <taxon>Basidiomycota</taxon>
        <taxon>Agaricomycotina</taxon>
        <taxon>Agaricomycetes</taxon>
        <taxon>Agaricomycetidae</taxon>
        <taxon>Agaricales</taxon>
        <taxon>Pleurotineae</taxon>
        <taxon>Pterulaceae</taxon>
        <taxon>Pterulicium</taxon>
    </lineage>
</organism>
<evidence type="ECO:0000259" key="3">
    <source>
        <dbReference type="Pfam" id="PF10342"/>
    </source>
</evidence>
<protein>
    <recommendedName>
        <fullName evidence="3">Yeast cell wall synthesis Kre9/Knh1-like N-terminal domain-containing protein</fullName>
    </recommendedName>
</protein>
<dbReference type="Pfam" id="PF10342">
    <property type="entry name" value="Kre9_KNH"/>
    <property type="match status" value="1"/>
</dbReference>
<gene>
    <name evidence="4" type="ORF">BDV98DRAFT_592183</name>
</gene>
<proteinExistence type="predicted"/>
<keyword evidence="5" id="KW-1185">Reference proteome</keyword>
<dbReference type="OrthoDB" id="5420143at2759"/>
<name>A0A5C3QPP4_9AGAR</name>
<feature type="domain" description="Yeast cell wall synthesis Kre9/Knh1-like N-terminal" evidence="3">
    <location>
        <begin position="29"/>
        <end position="117"/>
    </location>
</feature>
<reference evidence="4 5" key="1">
    <citation type="journal article" date="2019" name="Nat. Ecol. Evol.">
        <title>Megaphylogeny resolves global patterns of mushroom evolution.</title>
        <authorList>
            <person name="Varga T."/>
            <person name="Krizsan K."/>
            <person name="Foldi C."/>
            <person name="Dima B."/>
            <person name="Sanchez-Garcia M."/>
            <person name="Sanchez-Ramirez S."/>
            <person name="Szollosi G.J."/>
            <person name="Szarkandi J.G."/>
            <person name="Papp V."/>
            <person name="Albert L."/>
            <person name="Andreopoulos W."/>
            <person name="Angelini C."/>
            <person name="Antonin V."/>
            <person name="Barry K.W."/>
            <person name="Bougher N.L."/>
            <person name="Buchanan P."/>
            <person name="Buyck B."/>
            <person name="Bense V."/>
            <person name="Catcheside P."/>
            <person name="Chovatia M."/>
            <person name="Cooper J."/>
            <person name="Damon W."/>
            <person name="Desjardin D."/>
            <person name="Finy P."/>
            <person name="Geml J."/>
            <person name="Haridas S."/>
            <person name="Hughes K."/>
            <person name="Justo A."/>
            <person name="Karasinski D."/>
            <person name="Kautmanova I."/>
            <person name="Kiss B."/>
            <person name="Kocsube S."/>
            <person name="Kotiranta H."/>
            <person name="LaButti K.M."/>
            <person name="Lechner B.E."/>
            <person name="Liimatainen K."/>
            <person name="Lipzen A."/>
            <person name="Lukacs Z."/>
            <person name="Mihaltcheva S."/>
            <person name="Morgado L.N."/>
            <person name="Niskanen T."/>
            <person name="Noordeloos M.E."/>
            <person name="Ohm R.A."/>
            <person name="Ortiz-Santana B."/>
            <person name="Ovrebo C."/>
            <person name="Racz N."/>
            <person name="Riley R."/>
            <person name="Savchenko A."/>
            <person name="Shiryaev A."/>
            <person name="Soop K."/>
            <person name="Spirin V."/>
            <person name="Szebenyi C."/>
            <person name="Tomsovsky M."/>
            <person name="Tulloss R.E."/>
            <person name="Uehling J."/>
            <person name="Grigoriev I.V."/>
            <person name="Vagvolgyi C."/>
            <person name="Papp T."/>
            <person name="Martin F.M."/>
            <person name="Miettinen O."/>
            <person name="Hibbett D.S."/>
            <person name="Nagy L.G."/>
        </authorList>
    </citation>
    <scope>NUCLEOTIDE SEQUENCE [LARGE SCALE GENOMIC DNA]</scope>
    <source>
        <strain evidence="4 5">CBS 309.79</strain>
    </source>
</reference>
<dbReference type="AlphaFoldDB" id="A0A5C3QPP4"/>